<accession>A0A5B7CQL8</accession>
<dbReference type="EMBL" id="VSRR010000198">
    <property type="protein sequence ID" value="MPC12117.1"/>
    <property type="molecule type" value="Genomic_DNA"/>
</dbReference>
<sequence>MQNMKGAFTPHGSVQVVLLTPVTRSLAASRPYLQLLLDPTGECDLPYRLGCDACPLPHLHHPDTHHCAFA</sequence>
<gene>
    <name evidence="1" type="ORF">E2C01_004795</name>
</gene>
<comment type="caution">
    <text evidence="1">The sequence shown here is derived from an EMBL/GenBank/DDBJ whole genome shotgun (WGS) entry which is preliminary data.</text>
</comment>
<evidence type="ECO:0000313" key="2">
    <source>
        <dbReference type="Proteomes" id="UP000324222"/>
    </source>
</evidence>
<protein>
    <submittedName>
        <fullName evidence="1">Uncharacterized protein</fullName>
    </submittedName>
</protein>
<proteinExistence type="predicted"/>
<dbReference type="Proteomes" id="UP000324222">
    <property type="component" value="Unassembled WGS sequence"/>
</dbReference>
<keyword evidence="2" id="KW-1185">Reference proteome</keyword>
<dbReference type="AlphaFoldDB" id="A0A5B7CQL8"/>
<name>A0A5B7CQL8_PORTR</name>
<organism evidence="1 2">
    <name type="scientific">Portunus trituberculatus</name>
    <name type="common">Swimming crab</name>
    <name type="synonym">Neptunus trituberculatus</name>
    <dbReference type="NCBI Taxonomy" id="210409"/>
    <lineage>
        <taxon>Eukaryota</taxon>
        <taxon>Metazoa</taxon>
        <taxon>Ecdysozoa</taxon>
        <taxon>Arthropoda</taxon>
        <taxon>Crustacea</taxon>
        <taxon>Multicrustacea</taxon>
        <taxon>Malacostraca</taxon>
        <taxon>Eumalacostraca</taxon>
        <taxon>Eucarida</taxon>
        <taxon>Decapoda</taxon>
        <taxon>Pleocyemata</taxon>
        <taxon>Brachyura</taxon>
        <taxon>Eubrachyura</taxon>
        <taxon>Portunoidea</taxon>
        <taxon>Portunidae</taxon>
        <taxon>Portuninae</taxon>
        <taxon>Portunus</taxon>
    </lineage>
</organism>
<evidence type="ECO:0000313" key="1">
    <source>
        <dbReference type="EMBL" id="MPC12117.1"/>
    </source>
</evidence>
<reference evidence="1 2" key="1">
    <citation type="submission" date="2019-05" db="EMBL/GenBank/DDBJ databases">
        <title>Another draft genome of Portunus trituberculatus and its Hox gene families provides insights of decapod evolution.</title>
        <authorList>
            <person name="Jeong J.-H."/>
            <person name="Song I."/>
            <person name="Kim S."/>
            <person name="Choi T."/>
            <person name="Kim D."/>
            <person name="Ryu S."/>
            <person name="Kim W."/>
        </authorList>
    </citation>
    <scope>NUCLEOTIDE SEQUENCE [LARGE SCALE GENOMIC DNA]</scope>
    <source>
        <tissue evidence="1">Muscle</tissue>
    </source>
</reference>